<comment type="caution">
    <text evidence="7">The sequence shown here is derived from an EMBL/GenBank/DDBJ whole genome shotgun (WGS) entry which is preliminary data.</text>
</comment>
<name>A0A9W8D094_9FUNG</name>
<dbReference type="GO" id="GO:0005938">
    <property type="term" value="C:cell cortex"/>
    <property type="evidence" value="ECO:0007669"/>
    <property type="project" value="TreeGrafter"/>
</dbReference>
<keyword evidence="3" id="KW-0963">Cytoplasm</keyword>
<dbReference type="Pfam" id="PF00235">
    <property type="entry name" value="Profilin"/>
    <property type="match status" value="1"/>
</dbReference>
<comment type="similarity">
    <text evidence="2 6">Belongs to the profilin family.</text>
</comment>
<dbReference type="InterPro" id="IPR048278">
    <property type="entry name" value="PFN"/>
</dbReference>
<evidence type="ECO:0000256" key="2">
    <source>
        <dbReference type="ARBA" id="ARBA00010058"/>
    </source>
</evidence>
<dbReference type="SMART" id="SM00392">
    <property type="entry name" value="PROF"/>
    <property type="match status" value="1"/>
</dbReference>
<dbReference type="GO" id="GO:0003785">
    <property type="term" value="F:actin monomer binding"/>
    <property type="evidence" value="ECO:0007669"/>
    <property type="project" value="TreeGrafter"/>
</dbReference>
<evidence type="ECO:0000256" key="4">
    <source>
        <dbReference type="ARBA" id="ARBA00023203"/>
    </source>
</evidence>
<protein>
    <recommendedName>
        <fullName evidence="6">Profilin</fullName>
    </recommendedName>
</protein>
<evidence type="ECO:0000256" key="5">
    <source>
        <dbReference type="ARBA" id="ARBA00023212"/>
    </source>
</evidence>
<accession>A0A9W8D094</accession>
<dbReference type="GO" id="GO:0005856">
    <property type="term" value="C:cytoskeleton"/>
    <property type="evidence" value="ECO:0007669"/>
    <property type="project" value="UniProtKB-SubCell"/>
</dbReference>
<evidence type="ECO:0000256" key="3">
    <source>
        <dbReference type="ARBA" id="ARBA00022490"/>
    </source>
</evidence>
<keyword evidence="5" id="KW-0206">Cytoskeleton</keyword>
<evidence type="ECO:0000256" key="6">
    <source>
        <dbReference type="RuleBase" id="RU003909"/>
    </source>
</evidence>
<proteinExistence type="inferred from homology"/>
<keyword evidence="4 6" id="KW-0009">Actin-binding</keyword>
<dbReference type="SUPFAM" id="SSF55770">
    <property type="entry name" value="Profilin (actin-binding protein)"/>
    <property type="match status" value="1"/>
</dbReference>
<dbReference type="Gene3D" id="3.30.450.30">
    <property type="entry name" value="Dynein light chain 2a, cytoplasmic"/>
    <property type="match status" value="1"/>
</dbReference>
<dbReference type="OrthoDB" id="421374at2759"/>
<dbReference type="Proteomes" id="UP001143981">
    <property type="component" value="Unassembled WGS sequence"/>
</dbReference>
<evidence type="ECO:0000256" key="1">
    <source>
        <dbReference type="ARBA" id="ARBA00004245"/>
    </source>
</evidence>
<organism evidence="7 8">
    <name type="scientific">Coemansia biformis</name>
    <dbReference type="NCBI Taxonomy" id="1286918"/>
    <lineage>
        <taxon>Eukaryota</taxon>
        <taxon>Fungi</taxon>
        <taxon>Fungi incertae sedis</taxon>
        <taxon>Zoopagomycota</taxon>
        <taxon>Kickxellomycotina</taxon>
        <taxon>Kickxellomycetes</taxon>
        <taxon>Kickxellales</taxon>
        <taxon>Kickxellaceae</taxon>
        <taxon>Coemansia</taxon>
    </lineage>
</organism>
<reference evidence="7" key="1">
    <citation type="submission" date="2022-07" db="EMBL/GenBank/DDBJ databases">
        <title>Phylogenomic reconstructions and comparative analyses of Kickxellomycotina fungi.</title>
        <authorList>
            <person name="Reynolds N.K."/>
            <person name="Stajich J.E."/>
            <person name="Barry K."/>
            <person name="Grigoriev I.V."/>
            <person name="Crous P."/>
            <person name="Smith M.E."/>
        </authorList>
    </citation>
    <scope>NUCLEOTIDE SEQUENCE</scope>
    <source>
        <strain evidence="7">BCRC 34381</strain>
    </source>
</reference>
<dbReference type="EMBL" id="JANBOI010000041">
    <property type="protein sequence ID" value="KAJ1735098.1"/>
    <property type="molecule type" value="Genomic_DNA"/>
</dbReference>
<evidence type="ECO:0000313" key="8">
    <source>
        <dbReference type="Proteomes" id="UP001143981"/>
    </source>
</evidence>
<sequence>MSTSWDSYIVEILKIEGVTSAAILGKATDVLSVWASSKDFSTDTGCLLNVVKGFSDQDQLRANGIRLKDGAKYMTTVASDDFVHGKNTDGGVMLFNAGTGIIVVSYNNEAAPGNVSTTVAKLADYLKSVLMQ</sequence>
<dbReference type="PANTHER" id="PTHR11604:SF0">
    <property type="entry name" value="PROFILIN"/>
    <property type="match status" value="1"/>
</dbReference>
<gene>
    <name evidence="7" type="primary">PFY1</name>
    <name evidence="7" type="ORF">LPJ61_000728</name>
</gene>
<dbReference type="AlphaFoldDB" id="A0A9W8D094"/>
<dbReference type="PANTHER" id="PTHR11604">
    <property type="entry name" value="PROFILIN"/>
    <property type="match status" value="1"/>
</dbReference>
<dbReference type="InterPro" id="IPR036140">
    <property type="entry name" value="PFN_sf"/>
</dbReference>
<dbReference type="CDD" id="cd00148">
    <property type="entry name" value="PROF"/>
    <property type="match status" value="1"/>
</dbReference>
<dbReference type="InterPro" id="IPR005455">
    <property type="entry name" value="PFN_euk"/>
</dbReference>
<comment type="subcellular location">
    <subcellularLocation>
        <location evidence="1">Cytoplasm</location>
        <location evidence="1">Cytoskeleton</location>
    </subcellularLocation>
</comment>
<evidence type="ECO:0000313" key="7">
    <source>
        <dbReference type="EMBL" id="KAJ1735098.1"/>
    </source>
</evidence>
<keyword evidence="8" id="KW-1185">Reference proteome</keyword>